<dbReference type="SUPFAM" id="SSF48452">
    <property type="entry name" value="TPR-like"/>
    <property type="match status" value="1"/>
</dbReference>
<dbReference type="InterPro" id="IPR050498">
    <property type="entry name" value="Ycf3"/>
</dbReference>
<gene>
    <name evidence="7" type="ORF">FZ040_12670</name>
</gene>
<dbReference type="AlphaFoldDB" id="A0A5D6VV91"/>
<dbReference type="PANTHER" id="PTHR44858">
    <property type="entry name" value="TETRATRICOPEPTIDE REPEAT PROTEIN 6"/>
    <property type="match status" value="1"/>
</dbReference>
<dbReference type="InterPro" id="IPR019734">
    <property type="entry name" value="TPR_rpt"/>
</dbReference>
<dbReference type="GO" id="GO:0046813">
    <property type="term" value="P:receptor-mediated virion attachment to host cell"/>
    <property type="evidence" value="ECO:0007669"/>
    <property type="project" value="TreeGrafter"/>
</dbReference>
<feature type="repeat" description="TPR" evidence="3">
    <location>
        <begin position="277"/>
        <end position="310"/>
    </location>
</feature>
<feature type="chain" id="PRO_5038905040" evidence="5">
    <location>
        <begin position="21"/>
        <end position="428"/>
    </location>
</feature>
<evidence type="ECO:0000256" key="5">
    <source>
        <dbReference type="SAM" id="SignalP"/>
    </source>
</evidence>
<dbReference type="PROSITE" id="PS50005">
    <property type="entry name" value="TPR"/>
    <property type="match status" value="1"/>
</dbReference>
<organism evidence="7 8">
    <name type="scientific">Selenomonas ruminis</name>
    <dbReference type="NCBI Taxonomy" id="2593411"/>
    <lineage>
        <taxon>Bacteria</taxon>
        <taxon>Bacillati</taxon>
        <taxon>Bacillota</taxon>
        <taxon>Negativicutes</taxon>
        <taxon>Selenomonadales</taxon>
        <taxon>Selenomonadaceae</taxon>
        <taxon>Selenomonas</taxon>
    </lineage>
</organism>
<feature type="compositionally biased region" description="Basic and acidic residues" evidence="4">
    <location>
        <begin position="45"/>
        <end position="56"/>
    </location>
</feature>
<dbReference type="Pfam" id="PF01832">
    <property type="entry name" value="Glucosaminidase"/>
    <property type="match status" value="1"/>
</dbReference>
<accession>A0A5D6VV91</accession>
<feature type="region of interest" description="Disordered" evidence="4">
    <location>
        <begin position="31"/>
        <end position="56"/>
    </location>
</feature>
<evidence type="ECO:0000256" key="2">
    <source>
        <dbReference type="ARBA" id="ARBA00022803"/>
    </source>
</evidence>
<dbReference type="Gene3D" id="1.25.40.10">
    <property type="entry name" value="Tetratricopeptide repeat domain"/>
    <property type="match status" value="2"/>
</dbReference>
<proteinExistence type="predicted"/>
<reference evidence="7 8" key="1">
    <citation type="submission" date="2019-08" db="EMBL/GenBank/DDBJ databases">
        <title>Selenomonas sp. mPRGC5 and Selenomonas sp. mPRGC8 isolated from ruminal fluid of dairy goat (Capra hircus).</title>
        <authorList>
            <person name="Poothong S."/>
            <person name="Nuengjamnong C."/>
            <person name="Tanasupawat S."/>
        </authorList>
    </citation>
    <scope>NUCLEOTIDE SEQUENCE [LARGE SCALE GENOMIC DNA]</scope>
    <source>
        <strain evidence="8">mPRGC5</strain>
    </source>
</reference>
<dbReference type="GO" id="GO:0004040">
    <property type="term" value="F:amidase activity"/>
    <property type="evidence" value="ECO:0007669"/>
    <property type="project" value="InterPro"/>
</dbReference>
<dbReference type="RefSeq" id="WP_149172335.1">
    <property type="nucleotide sequence ID" value="NZ_VTOY01000018.1"/>
</dbReference>
<name>A0A5D6VV91_9FIRM</name>
<dbReference type="InterPro" id="IPR011990">
    <property type="entry name" value="TPR-like_helical_dom_sf"/>
</dbReference>
<evidence type="ECO:0000313" key="8">
    <source>
        <dbReference type="Proteomes" id="UP000323646"/>
    </source>
</evidence>
<keyword evidence="8" id="KW-1185">Reference proteome</keyword>
<protein>
    <submittedName>
        <fullName evidence="7">Tetratricopeptide repeat protein</fullName>
    </submittedName>
</protein>
<feature type="compositionally biased region" description="Polar residues" evidence="4">
    <location>
        <begin position="31"/>
        <end position="41"/>
    </location>
</feature>
<evidence type="ECO:0000259" key="6">
    <source>
        <dbReference type="Pfam" id="PF01832"/>
    </source>
</evidence>
<dbReference type="InterPro" id="IPR002901">
    <property type="entry name" value="MGlyc_endo_b_GlcNAc-like_dom"/>
</dbReference>
<sequence>MRFRRSLLAASLSCSLLAVSFQPSVTEAASASPQVASTPVANRTLPDRPDFSKEMPGDVNKKAISQVHWKIAPAFNSPMMTVDAAPDTISIMGPAEATQEQMISFIKKHNAKPKLTCSVEDIVNYYYQEAGREGIRPDVALCQAIKETGFFGYGGDVSPKQNNFCGLGATGNHEPGHSFATAQLGVRAHIQHLLAYTRVEKPSIAIVDPRYWHVVRNRPDLHGKVLKWTGLNGAWAVPGKNYGQEILSLWRQAQAPDASDAALDAGNRKVKSAPDEASSYIYRGIVWYNRGDYTAALKDFSQAMVFEPQSGEALYNHALTAGKLGNKKLARKDYDTLLTITPNLNQGWFNRGLMRFEAKDYTGAIADMEQLLQIEDRSADARNLIGVAHIQQKKYSNAWKDFYEAAAINSANMNVLANQFIMEACLKK</sequence>
<dbReference type="SMART" id="SM00028">
    <property type="entry name" value="TPR"/>
    <property type="match status" value="4"/>
</dbReference>
<dbReference type="PANTHER" id="PTHR44858:SF1">
    <property type="entry name" value="UDP-N-ACETYLGLUCOSAMINE--PEPTIDE N-ACETYLGLUCOSAMINYLTRANSFERASE SPINDLY-RELATED"/>
    <property type="match status" value="1"/>
</dbReference>
<evidence type="ECO:0000256" key="1">
    <source>
        <dbReference type="ARBA" id="ARBA00022737"/>
    </source>
</evidence>
<keyword evidence="5" id="KW-0732">Signal</keyword>
<evidence type="ECO:0000313" key="7">
    <source>
        <dbReference type="EMBL" id="TYZ19951.1"/>
    </source>
</evidence>
<keyword evidence="2 3" id="KW-0802">TPR repeat</keyword>
<dbReference type="Pfam" id="PF13432">
    <property type="entry name" value="TPR_16"/>
    <property type="match status" value="1"/>
</dbReference>
<dbReference type="OrthoDB" id="9763643at2"/>
<dbReference type="EMBL" id="VTOY01000018">
    <property type="protein sequence ID" value="TYZ19951.1"/>
    <property type="molecule type" value="Genomic_DNA"/>
</dbReference>
<evidence type="ECO:0000256" key="3">
    <source>
        <dbReference type="PROSITE-ProRule" id="PRU00339"/>
    </source>
</evidence>
<dbReference type="GO" id="GO:0009279">
    <property type="term" value="C:cell outer membrane"/>
    <property type="evidence" value="ECO:0007669"/>
    <property type="project" value="TreeGrafter"/>
</dbReference>
<comment type="caution">
    <text evidence="7">The sequence shown here is derived from an EMBL/GenBank/DDBJ whole genome shotgun (WGS) entry which is preliminary data.</text>
</comment>
<feature type="signal peptide" evidence="5">
    <location>
        <begin position="1"/>
        <end position="20"/>
    </location>
</feature>
<feature type="domain" description="Mannosyl-glycoprotein endo-beta-N-acetylglucosamidase-like" evidence="6">
    <location>
        <begin position="124"/>
        <end position="253"/>
    </location>
</feature>
<keyword evidence="1" id="KW-0677">Repeat</keyword>
<evidence type="ECO:0000256" key="4">
    <source>
        <dbReference type="SAM" id="MobiDB-lite"/>
    </source>
</evidence>
<dbReference type="Proteomes" id="UP000323646">
    <property type="component" value="Unassembled WGS sequence"/>
</dbReference>